<dbReference type="GO" id="GO:0016758">
    <property type="term" value="F:hexosyltransferase activity"/>
    <property type="evidence" value="ECO:0007669"/>
    <property type="project" value="UniProtKB-ARBA"/>
</dbReference>
<reference evidence="5" key="2">
    <citation type="submission" date="2023-06" db="EMBL/GenBank/DDBJ databases">
        <authorList>
            <consortium name="PulseNet: The National Subtyping Network for Foodborne Disease Surveillance"/>
        </authorList>
    </citation>
    <scope>NUCLEOTIDE SEQUENCE</scope>
    <source>
        <strain evidence="5">PNUSAE150395</strain>
    </source>
</reference>
<evidence type="ECO:0000313" key="4">
    <source>
        <dbReference type="EMBL" id="ACD37103.1"/>
    </source>
</evidence>
<gene>
    <name evidence="4" type="primary">wfeQ</name>
    <name evidence="5" type="ORF">RH555_003262</name>
</gene>
<dbReference type="PANTHER" id="PTHR22916:SF51">
    <property type="entry name" value="GLYCOSYLTRANSFERASE EPSH-RELATED"/>
    <property type="match status" value="1"/>
</dbReference>
<dbReference type="RefSeq" id="WP_000786508.1">
    <property type="nucleotide sequence ID" value="NZ_CP045784.1"/>
</dbReference>
<evidence type="ECO:0000313" key="5">
    <source>
        <dbReference type="EMBL" id="ELB7040020.1"/>
    </source>
</evidence>
<protein>
    <submittedName>
        <fullName evidence="5">Glycosyltransferase family 2 protein</fullName>
    </submittedName>
    <submittedName>
        <fullName evidence="4">WfeQ</fullName>
    </submittedName>
</protein>
<keyword evidence="2" id="KW-0808">Transferase</keyword>
<accession>B5L419</accession>
<evidence type="ECO:0000256" key="2">
    <source>
        <dbReference type="ARBA" id="ARBA00022679"/>
    </source>
</evidence>
<keyword evidence="1" id="KW-0328">Glycosyltransferase</keyword>
<organism evidence="4">
    <name type="scientific">Shigella dysenteriae</name>
    <dbReference type="NCBI Taxonomy" id="622"/>
    <lineage>
        <taxon>Bacteria</taxon>
        <taxon>Pseudomonadati</taxon>
        <taxon>Pseudomonadota</taxon>
        <taxon>Gammaproteobacteria</taxon>
        <taxon>Enterobacterales</taxon>
        <taxon>Enterobacteriaceae</taxon>
        <taxon>Shigella</taxon>
    </lineage>
</organism>
<feature type="domain" description="Glycosyltransferase 2-like" evidence="3">
    <location>
        <begin position="7"/>
        <end position="172"/>
    </location>
</feature>
<reference evidence="4" key="1">
    <citation type="journal article" date="2008" name="FEMS Microbiol. Rev.">
        <title>Structure and genetics of Shigella O antigens.</title>
        <authorList>
            <person name="Liu B."/>
            <person name="Knirel Y.A."/>
            <person name="Feng L."/>
            <person name="Perepelov A.V."/>
            <person name="Senchenkova S.N."/>
            <person name="Wang Q."/>
            <person name="Reeves P.R."/>
            <person name="Wang L."/>
        </authorList>
    </citation>
    <scope>NUCLEOTIDE SEQUENCE</scope>
</reference>
<dbReference type="SUPFAM" id="SSF53448">
    <property type="entry name" value="Nucleotide-diphospho-sugar transferases"/>
    <property type="match status" value="1"/>
</dbReference>
<dbReference type="AlphaFoldDB" id="B5L419"/>
<evidence type="ECO:0000256" key="1">
    <source>
        <dbReference type="ARBA" id="ARBA00022676"/>
    </source>
</evidence>
<dbReference type="Pfam" id="PF00535">
    <property type="entry name" value="Glycos_transf_2"/>
    <property type="match status" value="1"/>
</dbReference>
<sequence>MKNCKVSVIIPVYNAEKYIQRCILSLLKQTLDDVEIIIIDDGSTDNSLSIIKETVALHTASRARQKRINIISRENKGVAYTRSQGLRLSQGEFIIHFDSDDWAKSNMLEEMYKTIVSNNADMVICDYFLVKNNKEILIKQRVEYEPKKCIRYLLTGELEGFTWNKLIRKKYIDKNKIDFVNKITYMEDFLFILSVLLHNPKIIFQDCAYYYYQKSNPKSLTSHASVDRLSEMIKAVSEIEKKINKYNLQKYLNNEFQLFKLKQKIWFISISKLNVNDNVWNLFPETNPFISKVNVLFYYKIVLFLDSIKLRFFSNKIIYLIGLVQALLQERKEK</sequence>
<dbReference type="InterPro" id="IPR029044">
    <property type="entry name" value="Nucleotide-diphossugar_trans"/>
</dbReference>
<dbReference type="Proteomes" id="UP001257645">
    <property type="component" value="Unassembled WGS sequence"/>
</dbReference>
<dbReference type="InterPro" id="IPR001173">
    <property type="entry name" value="Glyco_trans_2-like"/>
</dbReference>
<name>B5L419_SHIDY</name>
<evidence type="ECO:0000259" key="3">
    <source>
        <dbReference type="Pfam" id="PF00535"/>
    </source>
</evidence>
<dbReference type="CAZy" id="GT2">
    <property type="family name" value="Glycosyltransferase Family 2"/>
</dbReference>
<proteinExistence type="predicted"/>
<dbReference type="PANTHER" id="PTHR22916">
    <property type="entry name" value="GLYCOSYLTRANSFERASE"/>
    <property type="match status" value="1"/>
</dbReference>
<dbReference type="CDD" id="cd00761">
    <property type="entry name" value="Glyco_tranf_GTA_type"/>
    <property type="match status" value="1"/>
</dbReference>
<dbReference type="EMBL" id="EU296415">
    <property type="protein sequence ID" value="ACD37103.1"/>
    <property type="molecule type" value="Genomic_DNA"/>
</dbReference>
<dbReference type="EMBL" id="ABMCAI010000046">
    <property type="protein sequence ID" value="ELB7040020.1"/>
    <property type="molecule type" value="Genomic_DNA"/>
</dbReference>
<dbReference type="Gene3D" id="3.90.550.10">
    <property type="entry name" value="Spore Coat Polysaccharide Biosynthesis Protein SpsA, Chain A"/>
    <property type="match status" value="1"/>
</dbReference>